<evidence type="ECO:0000256" key="5">
    <source>
        <dbReference type="ARBA" id="ARBA00022927"/>
    </source>
</evidence>
<dbReference type="AlphaFoldDB" id="A0A1F8EY40"/>
<evidence type="ECO:0000313" key="10">
    <source>
        <dbReference type="EMBL" id="OGN05398.1"/>
    </source>
</evidence>
<evidence type="ECO:0000313" key="11">
    <source>
        <dbReference type="Proteomes" id="UP000177507"/>
    </source>
</evidence>
<evidence type="ECO:0000256" key="6">
    <source>
        <dbReference type="ARBA" id="ARBA00022989"/>
    </source>
</evidence>
<protein>
    <recommendedName>
        <fullName evidence="9">Protein-export membrane protein SecG</fullName>
    </recommendedName>
</protein>
<name>A0A1F8EY40_9BACT</name>
<dbReference type="Pfam" id="PF03840">
    <property type="entry name" value="SecG"/>
    <property type="match status" value="1"/>
</dbReference>
<evidence type="ECO:0000256" key="2">
    <source>
        <dbReference type="ARBA" id="ARBA00008445"/>
    </source>
</evidence>
<dbReference type="STRING" id="1802668.A2831_01525"/>
<accession>A0A1F8EY40</accession>
<gene>
    <name evidence="10" type="ORF">A2831_01525</name>
</gene>
<dbReference type="NCBIfam" id="TIGR00810">
    <property type="entry name" value="secG"/>
    <property type="match status" value="1"/>
</dbReference>
<comment type="subcellular location">
    <subcellularLocation>
        <location evidence="9">Cell membrane</location>
        <topology evidence="9">Multi-pass membrane protein</topology>
    </subcellularLocation>
    <subcellularLocation>
        <location evidence="1">Membrane</location>
        <topology evidence="1">Multi-pass membrane protein</topology>
    </subcellularLocation>
</comment>
<comment type="similarity">
    <text evidence="2 9">Belongs to the SecG family.</text>
</comment>
<organism evidence="10 11">
    <name type="scientific">Candidatus Yanofskybacteria bacterium RIFCSPHIGHO2_01_FULL_44_17</name>
    <dbReference type="NCBI Taxonomy" id="1802668"/>
    <lineage>
        <taxon>Bacteria</taxon>
        <taxon>Candidatus Yanofskyibacteriota</taxon>
    </lineage>
</organism>
<dbReference type="InterPro" id="IPR004692">
    <property type="entry name" value="SecG"/>
</dbReference>
<dbReference type="GO" id="GO:0005886">
    <property type="term" value="C:plasma membrane"/>
    <property type="evidence" value="ECO:0007669"/>
    <property type="project" value="UniProtKB-SubCell"/>
</dbReference>
<keyword evidence="4 9" id="KW-0812">Transmembrane</keyword>
<feature type="transmembrane region" description="Helical" evidence="9">
    <location>
        <begin position="49"/>
        <end position="69"/>
    </location>
</feature>
<keyword evidence="5 9" id="KW-0653">Protein transport</keyword>
<dbReference type="GO" id="GO:0009306">
    <property type="term" value="P:protein secretion"/>
    <property type="evidence" value="ECO:0007669"/>
    <property type="project" value="UniProtKB-UniRule"/>
</dbReference>
<evidence type="ECO:0000256" key="1">
    <source>
        <dbReference type="ARBA" id="ARBA00004141"/>
    </source>
</evidence>
<proteinExistence type="inferred from homology"/>
<evidence type="ECO:0000256" key="8">
    <source>
        <dbReference type="ARBA" id="ARBA00023136"/>
    </source>
</evidence>
<keyword evidence="8 9" id="KW-0472">Membrane</keyword>
<reference evidence="10 11" key="1">
    <citation type="journal article" date="2016" name="Nat. Commun.">
        <title>Thousands of microbial genomes shed light on interconnected biogeochemical processes in an aquifer system.</title>
        <authorList>
            <person name="Anantharaman K."/>
            <person name="Brown C.T."/>
            <person name="Hug L.A."/>
            <person name="Sharon I."/>
            <person name="Castelle C.J."/>
            <person name="Probst A.J."/>
            <person name="Thomas B.C."/>
            <person name="Singh A."/>
            <person name="Wilkins M.J."/>
            <person name="Karaoz U."/>
            <person name="Brodie E.L."/>
            <person name="Williams K.H."/>
            <person name="Hubbard S.S."/>
            <person name="Banfield J.F."/>
        </authorList>
    </citation>
    <scope>NUCLEOTIDE SEQUENCE [LARGE SCALE GENOMIC DNA]</scope>
</reference>
<dbReference type="PRINTS" id="PR01651">
    <property type="entry name" value="SECGEXPORT"/>
</dbReference>
<evidence type="ECO:0000256" key="4">
    <source>
        <dbReference type="ARBA" id="ARBA00022692"/>
    </source>
</evidence>
<evidence type="ECO:0000256" key="9">
    <source>
        <dbReference type="RuleBase" id="RU365087"/>
    </source>
</evidence>
<keyword evidence="3 9" id="KW-0813">Transport</keyword>
<dbReference type="GO" id="GO:0015450">
    <property type="term" value="F:protein-transporting ATPase activity"/>
    <property type="evidence" value="ECO:0007669"/>
    <property type="project" value="UniProtKB-UniRule"/>
</dbReference>
<dbReference type="EMBL" id="MGJI01000009">
    <property type="protein sequence ID" value="OGN05398.1"/>
    <property type="molecule type" value="Genomic_DNA"/>
</dbReference>
<evidence type="ECO:0000256" key="7">
    <source>
        <dbReference type="ARBA" id="ARBA00023010"/>
    </source>
</evidence>
<keyword evidence="6 9" id="KW-1133">Transmembrane helix</keyword>
<evidence type="ECO:0000256" key="3">
    <source>
        <dbReference type="ARBA" id="ARBA00022448"/>
    </source>
</evidence>
<comment type="caution">
    <text evidence="10">The sequence shown here is derived from an EMBL/GenBank/DDBJ whole genome shotgun (WGS) entry which is preliminary data.</text>
</comment>
<sequence length="70" mass="7433">MQMLTIIQLVLAVLVIVSILLQQRGSGLSGAFGGEGGVYSTRRGVEKILFRGTVVVAVLFFGVSIARLLL</sequence>
<comment type="function">
    <text evidence="9">Involved in protein export. Participates in an early event of protein translocation.</text>
</comment>
<comment type="caution">
    <text evidence="9">Lacks conserved residue(s) required for the propagation of feature annotation.</text>
</comment>
<keyword evidence="7 9" id="KW-0811">Translocation</keyword>
<keyword evidence="9" id="KW-1003">Cell membrane</keyword>
<dbReference type="Proteomes" id="UP000177507">
    <property type="component" value="Unassembled WGS sequence"/>
</dbReference>